<feature type="chain" id="PRO_5012259479" evidence="1">
    <location>
        <begin position="24"/>
        <end position="254"/>
    </location>
</feature>
<dbReference type="InterPro" id="IPR023614">
    <property type="entry name" value="Porin_dom_sf"/>
</dbReference>
<feature type="signal peptide" evidence="1">
    <location>
        <begin position="1"/>
        <end position="23"/>
    </location>
</feature>
<keyword evidence="1" id="KW-0732">Signal</keyword>
<evidence type="ECO:0000259" key="2">
    <source>
        <dbReference type="Pfam" id="PF13609"/>
    </source>
</evidence>
<evidence type="ECO:0000313" key="4">
    <source>
        <dbReference type="Proteomes" id="UP000192936"/>
    </source>
</evidence>
<dbReference type="GO" id="GO:0015288">
    <property type="term" value="F:porin activity"/>
    <property type="evidence" value="ECO:0007669"/>
    <property type="project" value="InterPro"/>
</dbReference>
<gene>
    <name evidence="3" type="ORF">SAMN02982917_2619</name>
</gene>
<organism evidence="3 4">
    <name type="scientific">Azospirillum oryzae</name>
    <dbReference type="NCBI Taxonomy" id="286727"/>
    <lineage>
        <taxon>Bacteria</taxon>
        <taxon>Pseudomonadati</taxon>
        <taxon>Pseudomonadota</taxon>
        <taxon>Alphaproteobacteria</taxon>
        <taxon>Rhodospirillales</taxon>
        <taxon>Azospirillaceae</taxon>
        <taxon>Azospirillum</taxon>
    </lineage>
</organism>
<feature type="domain" description="Porin" evidence="2">
    <location>
        <begin position="34"/>
        <end position="229"/>
    </location>
</feature>
<dbReference type="Gene3D" id="2.40.160.10">
    <property type="entry name" value="Porin"/>
    <property type="match status" value="1"/>
</dbReference>
<accession>A0A1X7FEU4</accession>
<sequence>MQRRISMPILAAVAIFSTGEAYADILYQKGSVADQRHFLQVDVSWGELEIGQTDSARNRLVGSSILPTSFGAGSNSAKVTYYTPPLRGFEVGASYTPMPRGNGDMADPREAMHLVEAAVRKTMQLGAISTRLTAGTSRARVRSDSRRLPRQTWMVGTQLAWKSVTLNGDLRQQEEADGASLRSLNAALAYGSGDMTLSLRVRRTVPYEGVAGGQYLADLTYHITPRWQVMADTDIDTSADSLAAVVKVGARLLF</sequence>
<protein>
    <submittedName>
        <fullName evidence="3">Porin</fullName>
    </submittedName>
</protein>
<name>A0A1X7FEU4_9PROT</name>
<dbReference type="GO" id="GO:0016020">
    <property type="term" value="C:membrane"/>
    <property type="evidence" value="ECO:0007669"/>
    <property type="project" value="InterPro"/>
</dbReference>
<evidence type="ECO:0000313" key="3">
    <source>
        <dbReference type="EMBL" id="SMF50598.1"/>
    </source>
</evidence>
<dbReference type="EMBL" id="FXAK01000005">
    <property type="protein sequence ID" value="SMF50598.1"/>
    <property type="molecule type" value="Genomic_DNA"/>
</dbReference>
<proteinExistence type="predicted"/>
<dbReference type="AlphaFoldDB" id="A0A1X7FEU4"/>
<reference evidence="3 4" key="1">
    <citation type="submission" date="2017-04" db="EMBL/GenBank/DDBJ databases">
        <authorList>
            <person name="Afonso C.L."/>
            <person name="Miller P.J."/>
            <person name="Scott M.A."/>
            <person name="Spackman E."/>
            <person name="Goraichik I."/>
            <person name="Dimitrov K.M."/>
            <person name="Suarez D.L."/>
            <person name="Swayne D.E."/>
        </authorList>
    </citation>
    <scope>NUCLEOTIDE SEQUENCE [LARGE SCALE GENOMIC DNA]</scope>
    <source>
        <strain evidence="3 4">A2P</strain>
    </source>
</reference>
<dbReference type="Proteomes" id="UP000192936">
    <property type="component" value="Unassembled WGS sequence"/>
</dbReference>
<evidence type="ECO:0000256" key="1">
    <source>
        <dbReference type="SAM" id="SignalP"/>
    </source>
</evidence>
<dbReference type="Pfam" id="PF13609">
    <property type="entry name" value="Porin_4"/>
    <property type="match status" value="1"/>
</dbReference>
<dbReference type="SUPFAM" id="SSF56935">
    <property type="entry name" value="Porins"/>
    <property type="match status" value="1"/>
</dbReference>
<dbReference type="InterPro" id="IPR033900">
    <property type="entry name" value="Gram_neg_porin_domain"/>
</dbReference>